<protein>
    <submittedName>
        <fullName evidence="2">Uncharacterized protein</fullName>
    </submittedName>
</protein>
<dbReference type="AlphaFoldDB" id="A0A0K0FEY9"/>
<sequence>MIYEKEGKYKQCCEFGPVKEYERLFNNFPKFIKDLFISENEDSKYFKKQFRRINNKFAFASYTGQQRDFKTPGHPTLKIFSR</sequence>
<reference evidence="2" key="2">
    <citation type="submission" date="2015-08" db="UniProtKB">
        <authorList>
            <consortium name="WormBaseParasite"/>
        </authorList>
    </citation>
    <scope>IDENTIFICATION</scope>
</reference>
<name>A0A0K0FEY9_STRVS</name>
<evidence type="ECO:0000313" key="1">
    <source>
        <dbReference type="Proteomes" id="UP000035680"/>
    </source>
</evidence>
<dbReference type="WBParaSite" id="SVE_0742800.1">
    <property type="protein sequence ID" value="SVE_0742800.1"/>
    <property type="gene ID" value="SVE_0742800"/>
</dbReference>
<dbReference type="STRING" id="75913.A0A0K0FEY9"/>
<accession>A0A0K0FEY9</accession>
<evidence type="ECO:0000313" key="2">
    <source>
        <dbReference type="WBParaSite" id="SVE_0742800.1"/>
    </source>
</evidence>
<organism evidence="1 2">
    <name type="scientific">Strongyloides venezuelensis</name>
    <name type="common">Threadworm</name>
    <dbReference type="NCBI Taxonomy" id="75913"/>
    <lineage>
        <taxon>Eukaryota</taxon>
        <taxon>Metazoa</taxon>
        <taxon>Ecdysozoa</taxon>
        <taxon>Nematoda</taxon>
        <taxon>Chromadorea</taxon>
        <taxon>Rhabditida</taxon>
        <taxon>Tylenchina</taxon>
        <taxon>Panagrolaimomorpha</taxon>
        <taxon>Strongyloidoidea</taxon>
        <taxon>Strongyloididae</taxon>
        <taxon>Strongyloides</taxon>
    </lineage>
</organism>
<dbReference type="Proteomes" id="UP000035680">
    <property type="component" value="Unassembled WGS sequence"/>
</dbReference>
<keyword evidence="1" id="KW-1185">Reference proteome</keyword>
<reference evidence="1" key="1">
    <citation type="submission" date="2014-07" db="EMBL/GenBank/DDBJ databases">
        <authorList>
            <person name="Martin A.A"/>
            <person name="De Silva N."/>
        </authorList>
    </citation>
    <scope>NUCLEOTIDE SEQUENCE</scope>
</reference>
<proteinExistence type="predicted"/>